<name>A0A5B8VBZ0_9BACT</name>
<dbReference type="OrthoDB" id="673558at2"/>
<proteinExistence type="predicted"/>
<reference evidence="1 2" key="1">
    <citation type="journal article" date="2016" name="Int. J. Syst. Evol. Microbiol.">
        <title>Panacibacter ginsenosidivorans gen. nov., sp. nov., with ginsenoside converting activity isolated from soil of a ginseng field.</title>
        <authorList>
            <person name="Siddiqi M.Z."/>
            <person name="Muhammad Shafi S."/>
            <person name="Choi K.D."/>
            <person name="Im W.T."/>
        </authorList>
    </citation>
    <scope>NUCLEOTIDE SEQUENCE [LARGE SCALE GENOMIC DNA]</scope>
    <source>
        <strain evidence="1 2">Gsoil1550</strain>
    </source>
</reference>
<gene>
    <name evidence="1" type="ORF">FRZ67_14980</name>
</gene>
<keyword evidence="2" id="KW-1185">Reference proteome</keyword>
<evidence type="ECO:0000313" key="2">
    <source>
        <dbReference type="Proteomes" id="UP000321533"/>
    </source>
</evidence>
<evidence type="ECO:0000313" key="1">
    <source>
        <dbReference type="EMBL" id="QEC68545.1"/>
    </source>
</evidence>
<dbReference type="Proteomes" id="UP000321533">
    <property type="component" value="Chromosome"/>
</dbReference>
<dbReference type="Pfam" id="PF12869">
    <property type="entry name" value="tRNA_anti-like"/>
    <property type="match status" value="1"/>
</dbReference>
<dbReference type="RefSeq" id="WP_147190670.1">
    <property type="nucleotide sequence ID" value="NZ_CP042435.1"/>
</dbReference>
<dbReference type="AlphaFoldDB" id="A0A5B8VBZ0"/>
<dbReference type="KEGG" id="pgin:FRZ67_14980"/>
<dbReference type="EMBL" id="CP042435">
    <property type="protein sequence ID" value="QEC68545.1"/>
    <property type="molecule type" value="Genomic_DNA"/>
</dbReference>
<sequence length="136" mass="14955">MLKGRKRILIIFITLILAGVSYGLYVWNKPHRDVKDEKGVIISAAAIFDSFTVNETRANELYLNKAIQVTGEVSGMKKNQDGQAVVYLKTSDPVFGVNCTFKEDPGPLETGTIVTFKGICTGYLSDVIINQGIIIK</sequence>
<dbReference type="InterPro" id="IPR024422">
    <property type="entry name" value="Protein_unknown_function_OB"/>
</dbReference>
<evidence type="ECO:0008006" key="3">
    <source>
        <dbReference type="Google" id="ProtNLM"/>
    </source>
</evidence>
<accession>A0A5B8VBZ0</accession>
<organism evidence="1 2">
    <name type="scientific">Panacibacter ginsenosidivorans</name>
    <dbReference type="NCBI Taxonomy" id="1813871"/>
    <lineage>
        <taxon>Bacteria</taxon>
        <taxon>Pseudomonadati</taxon>
        <taxon>Bacteroidota</taxon>
        <taxon>Chitinophagia</taxon>
        <taxon>Chitinophagales</taxon>
        <taxon>Chitinophagaceae</taxon>
        <taxon>Panacibacter</taxon>
    </lineage>
</organism>
<protein>
    <recommendedName>
        <fullName evidence="3">tRNA_anti-like</fullName>
    </recommendedName>
</protein>